<dbReference type="GO" id="GO:0001508">
    <property type="term" value="P:action potential"/>
    <property type="evidence" value="ECO:0007669"/>
    <property type="project" value="TreeGrafter"/>
</dbReference>
<keyword evidence="2" id="KW-0813">Transport</keyword>
<keyword evidence="3" id="KW-0633">Potassium transport</keyword>
<evidence type="ECO:0000256" key="1">
    <source>
        <dbReference type="ARBA" id="ARBA00004141"/>
    </source>
</evidence>
<dbReference type="HOGENOM" id="CLU_011722_1_1_6"/>
<dbReference type="Gene3D" id="1.20.120.350">
    <property type="entry name" value="Voltage-gated potassium channels. Chain C"/>
    <property type="match status" value="1"/>
</dbReference>
<dbReference type="STRING" id="314283.MED297_07501"/>
<keyword evidence="15" id="KW-1185">Reference proteome</keyword>
<dbReference type="EMBL" id="AAOE01000026">
    <property type="protein sequence ID" value="EAR08070.1"/>
    <property type="molecule type" value="Genomic_DNA"/>
</dbReference>
<evidence type="ECO:0000256" key="4">
    <source>
        <dbReference type="ARBA" id="ARBA00022692"/>
    </source>
</evidence>
<keyword evidence="6" id="KW-0851">Voltage-gated channel</keyword>
<evidence type="ECO:0000256" key="9">
    <source>
        <dbReference type="ARBA" id="ARBA00023065"/>
    </source>
</evidence>
<keyword evidence="4 12" id="KW-0812">Transmembrane</keyword>
<comment type="caution">
    <text evidence="14">The sequence shown here is derived from an EMBL/GenBank/DDBJ whole genome shotgun (WGS) entry which is preliminary data.</text>
</comment>
<keyword evidence="5" id="KW-0631">Potassium channel</keyword>
<protein>
    <submittedName>
        <fullName evidence="14">Putative potassium channel protein</fullName>
    </submittedName>
</protein>
<dbReference type="PANTHER" id="PTHR11537">
    <property type="entry name" value="VOLTAGE-GATED POTASSIUM CHANNEL"/>
    <property type="match status" value="1"/>
</dbReference>
<accession>A4BIJ1</accession>
<dbReference type="AlphaFoldDB" id="A4BIJ1"/>
<dbReference type="InterPro" id="IPR027359">
    <property type="entry name" value="Volt_channel_dom_sf"/>
</dbReference>
<dbReference type="PRINTS" id="PR00169">
    <property type="entry name" value="KCHANNEL"/>
</dbReference>
<keyword evidence="10 12" id="KW-0472">Membrane</keyword>
<dbReference type="InterPro" id="IPR028325">
    <property type="entry name" value="VG_K_chnl"/>
</dbReference>
<evidence type="ECO:0000256" key="7">
    <source>
        <dbReference type="ARBA" id="ARBA00022958"/>
    </source>
</evidence>
<evidence type="ECO:0000256" key="2">
    <source>
        <dbReference type="ARBA" id="ARBA00022448"/>
    </source>
</evidence>
<sequence length="326" mass="36894">MPDALRKQTARILSVDGRHRLSRVVDWLLILLISLNVLAIILESVPSFHDRYATPLFWFEAFSVTVFSVEYVLRVWSSVELVGFNDTGAFKARLRYMVTPLALIDLLAIAPFYLSILFAVDLRFLRVIRLLRIFKLTRYSGAMNLLLSVFREEAQAFMAAFFVLLMLLILASSGIYLLEHEVQPDAFGSIPDAMWWAMATLTTVGYGDVVPITPLGKLFGGLITVIGIGMVALPAGILASGFADQVHRRRSQYEERLEQVLGDGIITHHEQEDLSHLRESLGLSQDEVEDLTHAYLKKHQQSIRQCPHCHKPLIQERRSDRSSSDE</sequence>
<evidence type="ECO:0000313" key="15">
    <source>
        <dbReference type="Proteomes" id="UP000005953"/>
    </source>
</evidence>
<dbReference type="SUPFAM" id="SSF81324">
    <property type="entry name" value="Voltage-gated potassium channels"/>
    <property type="match status" value="1"/>
</dbReference>
<keyword evidence="11 14" id="KW-0407">Ion channel</keyword>
<proteinExistence type="predicted"/>
<organism evidence="14 15">
    <name type="scientific">Reinekea blandensis MED297</name>
    <dbReference type="NCBI Taxonomy" id="314283"/>
    <lineage>
        <taxon>Bacteria</taxon>
        <taxon>Pseudomonadati</taxon>
        <taxon>Pseudomonadota</taxon>
        <taxon>Gammaproteobacteria</taxon>
        <taxon>Oceanospirillales</taxon>
        <taxon>Saccharospirillaceae</taxon>
        <taxon>Reinekea</taxon>
    </lineage>
</organism>
<feature type="transmembrane region" description="Helical" evidence="12">
    <location>
        <begin position="219"/>
        <end position="243"/>
    </location>
</feature>
<gene>
    <name evidence="14" type="ORF">MED297_07501</name>
</gene>
<keyword evidence="7" id="KW-0630">Potassium</keyword>
<keyword evidence="9" id="KW-0406">Ion transport</keyword>
<feature type="transmembrane region" description="Helical" evidence="12">
    <location>
        <begin position="156"/>
        <end position="178"/>
    </location>
</feature>
<evidence type="ECO:0000256" key="5">
    <source>
        <dbReference type="ARBA" id="ARBA00022826"/>
    </source>
</evidence>
<dbReference type="Proteomes" id="UP000005953">
    <property type="component" value="Unassembled WGS sequence"/>
</dbReference>
<dbReference type="GO" id="GO:0005249">
    <property type="term" value="F:voltage-gated potassium channel activity"/>
    <property type="evidence" value="ECO:0007669"/>
    <property type="project" value="InterPro"/>
</dbReference>
<dbReference type="RefSeq" id="WP_008045452.1">
    <property type="nucleotide sequence ID" value="NZ_CH724152.1"/>
</dbReference>
<feature type="transmembrane region" description="Helical" evidence="12">
    <location>
        <begin position="27"/>
        <end position="45"/>
    </location>
</feature>
<evidence type="ECO:0000256" key="6">
    <source>
        <dbReference type="ARBA" id="ARBA00022882"/>
    </source>
</evidence>
<keyword evidence="8 12" id="KW-1133">Transmembrane helix</keyword>
<evidence type="ECO:0000256" key="11">
    <source>
        <dbReference type="ARBA" id="ARBA00023303"/>
    </source>
</evidence>
<feature type="domain" description="Ion transport" evidence="13">
    <location>
        <begin position="23"/>
        <end position="248"/>
    </location>
</feature>
<evidence type="ECO:0000256" key="12">
    <source>
        <dbReference type="SAM" id="Phobius"/>
    </source>
</evidence>
<dbReference type="InterPro" id="IPR005821">
    <property type="entry name" value="Ion_trans_dom"/>
</dbReference>
<feature type="transmembrane region" description="Helical" evidence="12">
    <location>
        <begin position="96"/>
        <end position="120"/>
    </location>
</feature>
<evidence type="ECO:0000256" key="3">
    <source>
        <dbReference type="ARBA" id="ARBA00022538"/>
    </source>
</evidence>
<dbReference type="OrthoDB" id="9813518at2"/>
<evidence type="ECO:0000313" key="14">
    <source>
        <dbReference type="EMBL" id="EAR08070.1"/>
    </source>
</evidence>
<reference evidence="14 15" key="1">
    <citation type="submission" date="2006-02" db="EMBL/GenBank/DDBJ databases">
        <authorList>
            <person name="Pinhassi J."/>
            <person name="Pedros-Alio C."/>
            <person name="Ferriera S."/>
            <person name="Johnson J."/>
            <person name="Kravitz S."/>
            <person name="Halpern A."/>
            <person name="Remington K."/>
            <person name="Beeson K."/>
            <person name="Tran B."/>
            <person name="Rogers Y.-H."/>
            <person name="Friedman R."/>
            <person name="Venter J.C."/>
        </authorList>
    </citation>
    <scope>NUCLEOTIDE SEQUENCE [LARGE SCALE GENOMIC DNA]</scope>
    <source>
        <strain evidence="14 15">MED297</strain>
    </source>
</reference>
<dbReference type="Gene3D" id="1.10.287.70">
    <property type="match status" value="1"/>
</dbReference>
<comment type="subcellular location">
    <subcellularLocation>
        <location evidence="1">Membrane</location>
        <topology evidence="1">Multi-pass membrane protein</topology>
    </subcellularLocation>
</comment>
<dbReference type="PANTHER" id="PTHR11537:SF254">
    <property type="entry name" value="POTASSIUM VOLTAGE-GATED CHANNEL PROTEIN SHAB"/>
    <property type="match status" value="1"/>
</dbReference>
<name>A4BIJ1_9GAMM</name>
<evidence type="ECO:0000259" key="13">
    <source>
        <dbReference type="Pfam" id="PF00520"/>
    </source>
</evidence>
<dbReference type="Pfam" id="PF00520">
    <property type="entry name" value="Ion_trans"/>
    <property type="match status" value="1"/>
</dbReference>
<dbReference type="GO" id="GO:0008076">
    <property type="term" value="C:voltage-gated potassium channel complex"/>
    <property type="evidence" value="ECO:0007669"/>
    <property type="project" value="InterPro"/>
</dbReference>
<evidence type="ECO:0000256" key="8">
    <source>
        <dbReference type="ARBA" id="ARBA00022989"/>
    </source>
</evidence>
<evidence type="ECO:0000256" key="10">
    <source>
        <dbReference type="ARBA" id="ARBA00023136"/>
    </source>
</evidence>